<protein>
    <recommendedName>
        <fullName evidence="12">Purine nucleoside phosphorylase</fullName>
    </recommendedName>
</protein>
<dbReference type="CDD" id="cd16833">
    <property type="entry name" value="YfiH"/>
    <property type="match status" value="1"/>
</dbReference>
<evidence type="ECO:0000256" key="5">
    <source>
        <dbReference type="ARBA" id="ARBA00022723"/>
    </source>
</evidence>
<comment type="catalytic activity">
    <reaction evidence="1">
        <text>inosine + phosphate = alpha-D-ribose 1-phosphate + hypoxanthine</text>
        <dbReference type="Rhea" id="RHEA:27646"/>
        <dbReference type="ChEBI" id="CHEBI:17368"/>
        <dbReference type="ChEBI" id="CHEBI:17596"/>
        <dbReference type="ChEBI" id="CHEBI:43474"/>
        <dbReference type="ChEBI" id="CHEBI:57720"/>
        <dbReference type="EC" id="2.4.2.1"/>
    </reaction>
    <physiologicalReaction direction="left-to-right" evidence="1">
        <dbReference type="Rhea" id="RHEA:27647"/>
    </physiologicalReaction>
</comment>
<keyword evidence="4" id="KW-0808">Transferase</keyword>
<evidence type="ECO:0000256" key="1">
    <source>
        <dbReference type="ARBA" id="ARBA00000553"/>
    </source>
</evidence>
<dbReference type="InterPro" id="IPR003730">
    <property type="entry name" value="Cu_polyphenol_OxRdtase"/>
</dbReference>
<dbReference type="STRING" id="1176165.GCA_001584405_00027"/>
<dbReference type="AlphaFoldDB" id="A0A2I1IFU7"/>
<dbReference type="InterPro" id="IPR038371">
    <property type="entry name" value="Cu_polyphenol_OxRdtase_sf"/>
</dbReference>
<evidence type="ECO:0000256" key="7">
    <source>
        <dbReference type="ARBA" id="ARBA00022833"/>
    </source>
</evidence>
<comment type="similarity">
    <text evidence="3 12">Belongs to the purine nucleoside phosphorylase YfiH/LACC1 family.</text>
</comment>
<proteinExistence type="inferred from homology"/>
<comment type="catalytic activity">
    <reaction evidence="10">
        <text>adenosine + phosphate = alpha-D-ribose 1-phosphate + adenine</text>
        <dbReference type="Rhea" id="RHEA:27642"/>
        <dbReference type="ChEBI" id="CHEBI:16335"/>
        <dbReference type="ChEBI" id="CHEBI:16708"/>
        <dbReference type="ChEBI" id="CHEBI:43474"/>
        <dbReference type="ChEBI" id="CHEBI:57720"/>
        <dbReference type="EC" id="2.4.2.1"/>
    </reaction>
    <physiologicalReaction direction="left-to-right" evidence="10">
        <dbReference type="Rhea" id="RHEA:27643"/>
    </physiologicalReaction>
</comment>
<keyword evidence="7" id="KW-0862">Zinc</keyword>
<evidence type="ECO:0000256" key="4">
    <source>
        <dbReference type="ARBA" id="ARBA00022679"/>
    </source>
</evidence>
<organism evidence="13 14">
    <name type="scientific">Brevibacterium ravenspurgense</name>
    <dbReference type="NCBI Taxonomy" id="479117"/>
    <lineage>
        <taxon>Bacteria</taxon>
        <taxon>Bacillati</taxon>
        <taxon>Actinomycetota</taxon>
        <taxon>Actinomycetes</taxon>
        <taxon>Micrococcales</taxon>
        <taxon>Brevibacteriaceae</taxon>
        <taxon>Brevibacterium</taxon>
    </lineage>
</organism>
<dbReference type="EMBL" id="PKGO01000007">
    <property type="protein sequence ID" value="PKY69995.1"/>
    <property type="molecule type" value="Genomic_DNA"/>
</dbReference>
<accession>A0A2I1IFU7</accession>
<comment type="caution">
    <text evidence="13">The sequence shown here is derived from an EMBL/GenBank/DDBJ whole genome shotgun (WGS) entry which is preliminary data.</text>
</comment>
<dbReference type="InterPro" id="IPR011324">
    <property type="entry name" value="Cytotoxic_necrot_fac-like_cat"/>
</dbReference>
<sequence length="250" mass="26173">MLQARHVLSGSAGKAHVAFTDRWGGYSSGRFSSLNLGRSVGDDDTLVDANRSALAAALSLSADKISFVSQVHGTDVHHVQTEGDVAEGPQADAQITSLAGIGLAVLTADCVPVALAAPDTGHIGVVHAGRRGMLDGVAVRAVEEMREAGARNIFAYIGPSICPRCYEVPDQMRAEAMEVCPVAGAVSAAGTAAIDVAGGVAHQLVQSGVEIAEFSRTCTYEASELYSYRREQTTGRMAVVAWFESRRDTP</sequence>
<dbReference type="Pfam" id="PF02578">
    <property type="entry name" value="Cu-oxidase_4"/>
    <property type="match status" value="1"/>
</dbReference>
<evidence type="ECO:0000256" key="9">
    <source>
        <dbReference type="ARBA" id="ARBA00047989"/>
    </source>
</evidence>
<evidence type="ECO:0000313" key="13">
    <source>
        <dbReference type="EMBL" id="PKY69995.1"/>
    </source>
</evidence>
<evidence type="ECO:0000313" key="14">
    <source>
        <dbReference type="Proteomes" id="UP000242755"/>
    </source>
</evidence>
<evidence type="ECO:0000256" key="6">
    <source>
        <dbReference type="ARBA" id="ARBA00022801"/>
    </source>
</evidence>
<dbReference type="PANTHER" id="PTHR30616">
    <property type="entry name" value="UNCHARACTERIZED PROTEIN YFIH"/>
    <property type="match status" value="1"/>
</dbReference>
<dbReference type="NCBIfam" id="TIGR00726">
    <property type="entry name" value="peptidoglycan editing factor PgeF"/>
    <property type="match status" value="1"/>
</dbReference>
<name>A0A2I1IFU7_9MICO</name>
<dbReference type="GO" id="GO:0016787">
    <property type="term" value="F:hydrolase activity"/>
    <property type="evidence" value="ECO:0007669"/>
    <property type="project" value="UniProtKB-KW"/>
</dbReference>
<comment type="function">
    <text evidence="2">Purine nucleoside enzyme that catalyzes the phosphorolysis of adenosine and inosine nucleosides, yielding D-ribose 1-phosphate and the respective free bases, adenine and hypoxanthine. Also catalyzes the phosphorolysis of S-methyl-5'-thioadenosine into adenine and S-methyl-5-thio-alpha-D-ribose 1-phosphate. Also has adenosine deaminase activity.</text>
</comment>
<evidence type="ECO:0000256" key="3">
    <source>
        <dbReference type="ARBA" id="ARBA00007353"/>
    </source>
</evidence>
<dbReference type="PANTHER" id="PTHR30616:SF2">
    <property type="entry name" value="PURINE NUCLEOSIDE PHOSPHORYLASE LACC1"/>
    <property type="match status" value="1"/>
</dbReference>
<gene>
    <name evidence="13" type="ORF">CYJ40_07970</name>
</gene>
<reference evidence="13 14" key="1">
    <citation type="submission" date="2017-12" db="EMBL/GenBank/DDBJ databases">
        <title>Phylogenetic diversity of female urinary microbiome.</title>
        <authorList>
            <person name="Thomas-White K."/>
            <person name="Wolfe A.J."/>
        </authorList>
    </citation>
    <scope>NUCLEOTIDE SEQUENCE [LARGE SCALE GENOMIC DNA]</scope>
    <source>
        <strain evidence="13 14">UMB0426</strain>
    </source>
</reference>
<keyword evidence="8" id="KW-0186">Copper</keyword>
<dbReference type="GO" id="GO:0005507">
    <property type="term" value="F:copper ion binding"/>
    <property type="evidence" value="ECO:0007669"/>
    <property type="project" value="TreeGrafter"/>
</dbReference>
<evidence type="ECO:0000256" key="2">
    <source>
        <dbReference type="ARBA" id="ARBA00003215"/>
    </source>
</evidence>
<keyword evidence="5" id="KW-0479">Metal-binding</keyword>
<comment type="catalytic activity">
    <reaction evidence="9">
        <text>adenosine + H2O + H(+) = inosine + NH4(+)</text>
        <dbReference type="Rhea" id="RHEA:24408"/>
        <dbReference type="ChEBI" id="CHEBI:15377"/>
        <dbReference type="ChEBI" id="CHEBI:15378"/>
        <dbReference type="ChEBI" id="CHEBI:16335"/>
        <dbReference type="ChEBI" id="CHEBI:17596"/>
        <dbReference type="ChEBI" id="CHEBI:28938"/>
        <dbReference type="EC" id="3.5.4.4"/>
    </reaction>
    <physiologicalReaction direction="left-to-right" evidence="9">
        <dbReference type="Rhea" id="RHEA:24409"/>
    </physiologicalReaction>
</comment>
<comment type="catalytic activity">
    <reaction evidence="11">
        <text>S-methyl-5'-thioadenosine + phosphate = 5-(methylsulfanyl)-alpha-D-ribose 1-phosphate + adenine</text>
        <dbReference type="Rhea" id="RHEA:11852"/>
        <dbReference type="ChEBI" id="CHEBI:16708"/>
        <dbReference type="ChEBI" id="CHEBI:17509"/>
        <dbReference type="ChEBI" id="CHEBI:43474"/>
        <dbReference type="ChEBI" id="CHEBI:58533"/>
        <dbReference type="EC" id="2.4.2.28"/>
    </reaction>
    <physiologicalReaction direction="left-to-right" evidence="11">
        <dbReference type="Rhea" id="RHEA:11853"/>
    </physiologicalReaction>
</comment>
<dbReference type="SUPFAM" id="SSF64438">
    <property type="entry name" value="CNF1/YfiH-like putative cysteine hydrolases"/>
    <property type="match status" value="1"/>
</dbReference>
<dbReference type="Gene3D" id="3.60.140.10">
    <property type="entry name" value="CNF1/YfiH-like putative cysteine hydrolases"/>
    <property type="match status" value="1"/>
</dbReference>
<evidence type="ECO:0000256" key="11">
    <source>
        <dbReference type="ARBA" id="ARBA00049893"/>
    </source>
</evidence>
<dbReference type="GO" id="GO:0017061">
    <property type="term" value="F:S-methyl-5-thioadenosine phosphorylase activity"/>
    <property type="evidence" value="ECO:0007669"/>
    <property type="project" value="UniProtKB-EC"/>
</dbReference>
<keyword evidence="6" id="KW-0378">Hydrolase</keyword>
<dbReference type="Proteomes" id="UP000242755">
    <property type="component" value="Unassembled WGS sequence"/>
</dbReference>
<evidence type="ECO:0000256" key="8">
    <source>
        <dbReference type="ARBA" id="ARBA00023008"/>
    </source>
</evidence>
<evidence type="ECO:0000256" key="10">
    <source>
        <dbReference type="ARBA" id="ARBA00048968"/>
    </source>
</evidence>
<evidence type="ECO:0000256" key="12">
    <source>
        <dbReference type="RuleBase" id="RU361274"/>
    </source>
</evidence>